<proteinExistence type="predicted"/>
<evidence type="ECO:0000313" key="4">
    <source>
        <dbReference type="EMBL" id="KAL0433786.1"/>
    </source>
</evidence>
<comment type="caution">
    <text evidence="4">The sequence shown here is derived from an EMBL/GenBank/DDBJ whole genome shotgun (WGS) entry which is preliminary data.</text>
</comment>
<dbReference type="CDD" id="cd01650">
    <property type="entry name" value="RT_nLTR_like"/>
    <property type="match status" value="1"/>
</dbReference>
<dbReference type="Gene3D" id="3.60.10.10">
    <property type="entry name" value="Endonuclease/exonuclease/phosphatase"/>
    <property type="match status" value="1"/>
</dbReference>
<dbReference type="AlphaFoldDB" id="A0AAW2VZD0"/>
<dbReference type="InterPro" id="IPR000477">
    <property type="entry name" value="RT_dom"/>
</dbReference>
<dbReference type="PANTHER" id="PTHR46890:SF48">
    <property type="entry name" value="RNA-DIRECTED DNA POLYMERASE"/>
    <property type="match status" value="1"/>
</dbReference>
<feature type="coiled-coil region" evidence="1">
    <location>
        <begin position="378"/>
        <end position="405"/>
    </location>
</feature>
<evidence type="ECO:0000256" key="2">
    <source>
        <dbReference type="SAM" id="MobiDB-lite"/>
    </source>
</evidence>
<dbReference type="Pfam" id="PF00078">
    <property type="entry name" value="RVT_1"/>
    <property type="match status" value="1"/>
</dbReference>
<reference evidence="4" key="1">
    <citation type="submission" date="2020-06" db="EMBL/GenBank/DDBJ databases">
        <authorList>
            <person name="Li T."/>
            <person name="Hu X."/>
            <person name="Zhang T."/>
            <person name="Song X."/>
            <person name="Zhang H."/>
            <person name="Dai N."/>
            <person name="Sheng W."/>
            <person name="Hou X."/>
            <person name="Wei L."/>
        </authorList>
    </citation>
    <scope>NUCLEOTIDE SEQUENCE</scope>
    <source>
        <strain evidence="4">KEN1</strain>
        <tissue evidence="4">Leaf</tissue>
    </source>
</reference>
<dbReference type="InterPro" id="IPR052343">
    <property type="entry name" value="Retrotransposon-Effector_Assoc"/>
</dbReference>
<accession>A0AAW2VZD0</accession>
<feature type="region of interest" description="Disordered" evidence="2">
    <location>
        <begin position="107"/>
        <end position="132"/>
    </location>
</feature>
<protein>
    <recommendedName>
        <fullName evidence="3">Reverse transcriptase domain-containing protein</fullName>
    </recommendedName>
</protein>
<evidence type="ECO:0000259" key="3">
    <source>
        <dbReference type="PROSITE" id="PS50878"/>
    </source>
</evidence>
<gene>
    <name evidence="4" type="ORF">Slati_2712900</name>
</gene>
<name>A0AAW2VZD0_9LAMI</name>
<feature type="compositionally biased region" description="Polar residues" evidence="2">
    <location>
        <begin position="122"/>
        <end position="132"/>
    </location>
</feature>
<sequence length="732" mass="83752">MRLSTGENADAGSAAKLETVAETGVEQRVRKVGGQGVFSGGNTRSWKERGKGILEEGEEHVHTITDDVEIFSDVGLKLPAKLMEQPTGLPSIQKPDPQWIQTIIHPTSKGPNQIYQPDHISKSPSQTLDSAHGNTTSIQAATHHSKHTNEPGSSNPAQVRLRILWLWFQMLMLLKRRRLWGSSAEGYDYPKLELSRTRDFLDSSKLGETLREYCPAVVFLCETKCGHRRIELIKQKFGLFGLCVPTEGKSGGLALFWQQEHEKIGIPRPTWQISNFRNTLNFCNLSDLGYSGPKFTWCNRRQYLETVTARLDRAIANPAWIDRFFRYSVSHNEVCQSDHKMMLVDMKPQETRQRGRRDTQFRFDADGYSLMRYRIRLLRWKRLEFDRVNQEIHRLEERYNRLDRGRLTTAVYQEMRDIQAKLTDHETREMLRWQQRSKEHWLANGDGNTNIDEVVSAIPRRVTPEMNDHLRQPFTSTEVKQALFSMFPYKSPGPDGFSMGILYKMNHTHVVLIPKCDNPETASHLRPISLCNVVLKIASKCLANQLKSLMNSVVSQSQSAFIPNRLITDNVLLAFELNHFLKVSSHSKKCFAALKIDMTKAYDRVEWTFLRRVLLRLGFESEFVELVMLLVTTVSYSLTLNGVPFGYFRPQRGIRQGVPLSPYLFIFCAEALSCLIQQAKMQGELQGIKINQEAPSISHLLFPDDTLLFCEATATQIGAIRNILDRYAKASG</sequence>
<dbReference type="EMBL" id="JACGWN010000009">
    <property type="protein sequence ID" value="KAL0433786.1"/>
    <property type="molecule type" value="Genomic_DNA"/>
</dbReference>
<reference evidence="4" key="2">
    <citation type="journal article" date="2024" name="Plant">
        <title>Genomic evolution and insights into agronomic trait innovations of Sesamum species.</title>
        <authorList>
            <person name="Miao H."/>
            <person name="Wang L."/>
            <person name="Qu L."/>
            <person name="Liu H."/>
            <person name="Sun Y."/>
            <person name="Le M."/>
            <person name="Wang Q."/>
            <person name="Wei S."/>
            <person name="Zheng Y."/>
            <person name="Lin W."/>
            <person name="Duan Y."/>
            <person name="Cao H."/>
            <person name="Xiong S."/>
            <person name="Wang X."/>
            <person name="Wei L."/>
            <person name="Li C."/>
            <person name="Ma Q."/>
            <person name="Ju M."/>
            <person name="Zhao R."/>
            <person name="Li G."/>
            <person name="Mu C."/>
            <person name="Tian Q."/>
            <person name="Mei H."/>
            <person name="Zhang T."/>
            <person name="Gao T."/>
            <person name="Zhang H."/>
        </authorList>
    </citation>
    <scope>NUCLEOTIDE SEQUENCE</scope>
    <source>
        <strain evidence="4">KEN1</strain>
    </source>
</reference>
<dbReference type="PROSITE" id="PS50878">
    <property type="entry name" value="RT_POL"/>
    <property type="match status" value="1"/>
</dbReference>
<evidence type="ECO:0000256" key="1">
    <source>
        <dbReference type="SAM" id="Coils"/>
    </source>
</evidence>
<keyword evidence="1" id="KW-0175">Coiled coil</keyword>
<dbReference type="SUPFAM" id="SSF56219">
    <property type="entry name" value="DNase I-like"/>
    <property type="match status" value="1"/>
</dbReference>
<organism evidence="4">
    <name type="scientific">Sesamum latifolium</name>
    <dbReference type="NCBI Taxonomy" id="2727402"/>
    <lineage>
        <taxon>Eukaryota</taxon>
        <taxon>Viridiplantae</taxon>
        <taxon>Streptophyta</taxon>
        <taxon>Embryophyta</taxon>
        <taxon>Tracheophyta</taxon>
        <taxon>Spermatophyta</taxon>
        <taxon>Magnoliopsida</taxon>
        <taxon>eudicotyledons</taxon>
        <taxon>Gunneridae</taxon>
        <taxon>Pentapetalae</taxon>
        <taxon>asterids</taxon>
        <taxon>lamiids</taxon>
        <taxon>Lamiales</taxon>
        <taxon>Pedaliaceae</taxon>
        <taxon>Sesamum</taxon>
    </lineage>
</organism>
<dbReference type="PANTHER" id="PTHR46890">
    <property type="entry name" value="NON-LTR RETROLELEMENT REVERSE TRANSCRIPTASE-LIKE PROTEIN-RELATED"/>
    <property type="match status" value="1"/>
</dbReference>
<feature type="domain" description="Reverse transcriptase" evidence="3">
    <location>
        <begin position="494"/>
        <end position="732"/>
    </location>
</feature>
<dbReference type="InterPro" id="IPR036691">
    <property type="entry name" value="Endo/exonu/phosph_ase_sf"/>
</dbReference>